<accession>A0A5M6CQH0</accession>
<evidence type="ECO:0000259" key="1">
    <source>
        <dbReference type="Pfam" id="PF13304"/>
    </source>
</evidence>
<dbReference type="PANTHER" id="PTHR32182:SF22">
    <property type="entry name" value="ATP-DEPENDENT ENDONUCLEASE, OLD FAMILY-RELATED"/>
    <property type="match status" value="1"/>
</dbReference>
<feature type="domain" description="ATPase AAA-type core" evidence="1">
    <location>
        <begin position="261"/>
        <end position="377"/>
    </location>
</feature>
<dbReference type="PANTHER" id="PTHR32182">
    <property type="entry name" value="DNA REPLICATION AND REPAIR PROTEIN RECF"/>
    <property type="match status" value="1"/>
</dbReference>
<dbReference type="Gene3D" id="3.40.50.300">
    <property type="entry name" value="P-loop containing nucleotide triphosphate hydrolases"/>
    <property type="match status" value="1"/>
</dbReference>
<dbReference type="GO" id="GO:0000731">
    <property type="term" value="P:DNA synthesis involved in DNA repair"/>
    <property type="evidence" value="ECO:0007669"/>
    <property type="project" value="TreeGrafter"/>
</dbReference>
<dbReference type="SUPFAM" id="SSF52540">
    <property type="entry name" value="P-loop containing nucleoside triphosphate hydrolases"/>
    <property type="match status" value="1"/>
</dbReference>
<dbReference type="CDD" id="cd00267">
    <property type="entry name" value="ABC_ATPase"/>
    <property type="match status" value="1"/>
</dbReference>
<dbReference type="InterPro" id="IPR029063">
    <property type="entry name" value="SAM-dependent_MTases_sf"/>
</dbReference>
<gene>
    <name evidence="2" type="ORF">F0919_00725</name>
</gene>
<name>A0A5M6CQH0_9BACT</name>
<evidence type="ECO:0000313" key="3">
    <source>
        <dbReference type="Proteomes" id="UP000323632"/>
    </source>
</evidence>
<protein>
    <submittedName>
        <fullName evidence="2">AAA family ATPase</fullName>
    </submittedName>
</protein>
<dbReference type="GO" id="GO:0006302">
    <property type="term" value="P:double-strand break repair"/>
    <property type="evidence" value="ECO:0007669"/>
    <property type="project" value="TreeGrafter"/>
</dbReference>
<dbReference type="Pfam" id="PF13304">
    <property type="entry name" value="AAA_21"/>
    <property type="match status" value="1"/>
</dbReference>
<organism evidence="2 3">
    <name type="scientific">Taibaiella lutea</name>
    <dbReference type="NCBI Taxonomy" id="2608001"/>
    <lineage>
        <taxon>Bacteria</taxon>
        <taxon>Pseudomonadati</taxon>
        <taxon>Bacteroidota</taxon>
        <taxon>Chitinophagia</taxon>
        <taxon>Chitinophagales</taxon>
        <taxon>Chitinophagaceae</taxon>
        <taxon>Taibaiella</taxon>
    </lineage>
</organism>
<reference evidence="2 3" key="1">
    <citation type="submission" date="2019-09" db="EMBL/GenBank/DDBJ databases">
        <title>Genome sequence and assembly of Taibaiella sp.</title>
        <authorList>
            <person name="Chhetri G."/>
        </authorList>
    </citation>
    <scope>NUCLEOTIDE SEQUENCE [LARGE SCALE GENOMIC DNA]</scope>
    <source>
        <strain evidence="2 3">KVB11</strain>
    </source>
</reference>
<dbReference type="GO" id="GO:0016887">
    <property type="term" value="F:ATP hydrolysis activity"/>
    <property type="evidence" value="ECO:0007669"/>
    <property type="project" value="InterPro"/>
</dbReference>
<dbReference type="GO" id="GO:0005524">
    <property type="term" value="F:ATP binding"/>
    <property type="evidence" value="ECO:0007669"/>
    <property type="project" value="InterPro"/>
</dbReference>
<dbReference type="EMBL" id="VWSH01000001">
    <property type="protein sequence ID" value="KAA5536222.1"/>
    <property type="molecule type" value="Genomic_DNA"/>
</dbReference>
<dbReference type="Proteomes" id="UP000323632">
    <property type="component" value="Unassembled WGS sequence"/>
</dbReference>
<comment type="caution">
    <text evidence="2">The sequence shown here is derived from an EMBL/GenBank/DDBJ whole genome shotgun (WGS) entry which is preliminary data.</text>
</comment>
<sequence length="684" mass="78555">MLELCKSYRYISLLIFYFCKAPKNISMKFNKIKISKSITSSKGIDEINLQRLSNVIALVGKNGSGKTRILRIFQENLLNDIKIQDIFDKSIVGMPKHIQNEVRQLEPYKDWFALREKLEIQKKYPSNTQNNIEIQLLKRKPNAQMQTHLSQQVQSMENEFLKGPITTLKQIYLRKIEYSEIQKLQDVLTEREENGSFENLIENVSNLVQYDELKSINKSALKFLAKLPHQLTFDYMDCMGEKSKYEERISHKRFLSLKKFVKDFLNKELTWERKSSTNTLTTTGVTGNFVGQWKFNGRDFDYTDFSDGEKVLFSYALLFFLLDQNPNLNIKECIILIDEPELHLHPDSEIDLINGLRQVIGETGQLIFATHSINILSNLNYDEIFMVKDGKIKHPSQETIGESLAELMSIEDRVNKLSDFLSSIATWTFVNFMTECFADPEVIESARPDDPQLIALKKAIAQSSTTSSNLLLDFGAGKGRLYEHLKSDSIFMSKVTYSALEIEPLFHENLKGMGAKNVYGKHSDLPKTHFDFILLCNVLHEIPIKEWVESINSIIEAINDNGFLIIIEAKILTKGERIGKEGFILLDLDELKVLFNMENLPSSIAVKGKEHVITCAVISKKQLNKIKIEDVDKTLKTLELNTFNKILKLRDERENTIGNGRKNAFLSQLHINSKIAQLSLKDEI</sequence>
<evidence type="ECO:0000313" key="2">
    <source>
        <dbReference type="EMBL" id="KAA5536222.1"/>
    </source>
</evidence>
<dbReference type="InterPro" id="IPR003959">
    <property type="entry name" value="ATPase_AAA_core"/>
</dbReference>
<dbReference type="AlphaFoldDB" id="A0A5M6CQH0"/>
<dbReference type="SUPFAM" id="SSF53335">
    <property type="entry name" value="S-adenosyl-L-methionine-dependent methyltransferases"/>
    <property type="match status" value="1"/>
</dbReference>
<dbReference type="InterPro" id="IPR027417">
    <property type="entry name" value="P-loop_NTPase"/>
</dbReference>
<proteinExistence type="predicted"/>
<keyword evidence="3" id="KW-1185">Reference proteome</keyword>
<dbReference type="Gene3D" id="3.40.50.150">
    <property type="entry name" value="Vaccinia Virus protein VP39"/>
    <property type="match status" value="1"/>
</dbReference>